<evidence type="ECO:0000256" key="9">
    <source>
        <dbReference type="RuleBase" id="RU365087"/>
    </source>
</evidence>
<organism evidence="10 11">
    <name type="scientific">Lyticum sinuosum</name>
    <dbReference type="NCBI Taxonomy" id="1332059"/>
    <lineage>
        <taxon>Bacteria</taxon>
        <taxon>Pseudomonadati</taxon>
        <taxon>Pseudomonadota</taxon>
        <taxon>Alphaproteobacteria</taxon>
        <taxon>Rickettsiales</taxon>
        <taxon>Lyticum</taxon>
    </lineage>
</organism>
<evidence type="ECO:0000256" key="4">
    <source>
        <dbReference type="ARBA" id="ARBA00022692"/>
    </source>
</evidence>
<dbReference type="Proteomes" id="UP001289135">
    <property type="component" value="Unassembled WGS sequence"/>
</dbReference>
<dbReference type="GO" id="GO:0009306">
    <property type="term" value="P:protein secretion"/>
    <property type="evidence" value="ECO:0007669"/>
    <property type="project" value="UniProtKB-UniRule"/>
</dbReference>
<evidence type="ECO:0000256" key="1">
    <source>
        <dbReference type="ARBA" id="ARBA00004141"/>
    </source>
</evidence>
<feature type="transmembrane region" description="Helical" evidence="9">
    <location>
        <begin position="53"/>
        <end position="73"/>
    </location>
</feature>
<dbReference type="EMBL" id="JARGYU010000001">
    <property type="protein sequence ID" value="MDZ5760924.1"/>
    <property type="molecule type" value="Genomic_DNA"/>
</dbReference>
<evidence type="ECO:0000313" key="11">
    <source>
        <dbReference type="Proteomes" id="UP001289135"/>
    </source>
</evidence>
<evidence type="ECO:0000256" key="3">
    <source>
        <dbReference type="ARBA" id="ARBA00022448"/>
    </source>
</evidence>
<keyword evidence="6 9" id="KW-1133">Transmembrane helix</keyword>
<dbReference type="RefSeq" id="WP_322498359.1">
    <property type="nucleotide sequence ID" value="NZ_JARGYU010000001.1"/>
</dbReference>
<keyword evidence="3 9" id="KW-0813">Transport</keyword>
<evidence type="ECO:0000256" key="5">
    <source>
        <dbReference type="ARBA" id="ARBA00022927"/>
    </source>
</evidence>
<dbReference type="PRINTS" id="PR01651">
    <property type="entry name" value="SECGEXPORT"/>
</dbReference>
<protein>
    <recommendedName>
        <fullName evidence="9">Protein-export membrane protein SecG</fullName>
    </recommendedName>
</protein>
<evidence type="ECO:0000256" key="7">
    <source>
        <dbReference type="ARBA" id="ARBA00023010"/>
    </source>
</evidence>
<keyword evidence="5 9" id="KW-0653">Protein transport</keyword>
<comment type="function">
    <text evidence="9">Involved in protein export. Participates in an early event of protein translocation.</text>
</comment>
<feature type="transmembrane region" description="Helical" evidence="9">
    <location>
        <begin position="6"/>
        <end position="22"/>
    </location>
</feature>
<comment type="subcellular location">
    <subcellularLocation>
        <location evidence="9">Cell membrane</location>
        <topology evidence="9">Multi-pass membrane protein</topology>
    </subcellularLocation>
    <subcellularLocation>
        <location evidence="1">Membrane</location>
        <topology evidence="1">Multi-pass membrane protein</topology>
    </subcellularLocation>
</comment>
<keyword evidence="9" id="KW-1003">Cell membrane</keyword>
<evidence type="ECO:0000256" key="2">
    <source>
        <dbReference type="ARBA" id="ARBA00008445"/>
    </source>
</evidence>
<comment type="similarity">
    <text evidence="2 9">Belongs to the SecG family.</text>
</comment>
<evidence type="ECO:0000256" key="6">
    <source>
        <dbReference type="ARBA" id="ARBA00022989"/>
    </source>
</evidence>
<dbReference type="Pfam" id="PF03840">
    <property type="entry name" value="SecG"/>
    <property type="match status" value="1"/>
</dbReference>
<sequence>MENVLVIIQTIIVFVLIIIVLLQKPSGDTVASLGGETNLGAVGRQNIYSKIPVVVKITWFLVLIFLLNSMYIARVSYQKNIKSKILIEEIVTNNKLKDSQIENLKNQQINEDNNFLSKDEILSENKK</sequence>
<dbReference type="NCBIfam" id="TIGR00810">
    <property type="entry name" value="secG"/>
    <property type="match status" value="1"/>
</dbReference>
<keyword evidence="8 9" id="KW-0472">Membrane</keyword>
<gene>
    <name evidence="10" type="ORF">Lyticum_00080</name>
</gene>
<evidence type="ECO:0000313" key="10">
    <source>
        <dbReference type="EMBL" id="MDZ5760924.1"/>
    </source>
</evidence>
<evidence type="ECO:0000256" key="8">
    <source>
        <dbReference type="ARBA" id="ARBA00023136"/>
    </source>
</evidence>
<accession>A0AAE5AHN7</accession>
<dbReference type="InterPro" id="IPR004692">
    <property type="entry name" value="SecG"/>
</dbReference>
<keyword evidence="11" id="KW-1185">Reference proteome</keyword>
<comment type="caution">
    <text evidence="10">The sequence shown here is derived from an EMBL/GenBank/DDBJ whole genome shotgun (WGS) entry which is preliminary data.</text>
</comment>
<proteinExistence type="inferred from homology"/>
<keyword evidence="4 9" id="KW-0812">Transmembrane</keyword>
<dbReference type="GO" id="GO:0005886">
    <property type="term" value="C:plasma membrane"/>
    <property type="evidence" value="ECO:0007669"/>
    <property type="project" value="UniProtKB-SubCell"/>
</dbReference>
<reference evidence="10" key="1">
    <citation type="submission" date="2023-02" db="EMBL/GenBank/DDBJ databases">
        <title>Host association and intracellularity evolved multiple times independently in the Rickettsiales.</title>
        <authorList>
            <person name="Castelli M."/>
            <person name="Nardi T."/>
            <person name="Gammuto L."/>
            <person name="Bellinzona G."/>
            <person name="Sabaneyeva E."/>
            <person name="Potekhin A."/>
            <person name="Serra V."/>
            <person name="Petroni G."/>
            <person name="Sassera D."/>
        </authorList>
    </citation>
    <scope>NUCLEOTIDE SEQUENCE</scope>
    <source>
        <strain evidence="10">USBL-36I1</strain>
    </source>
</reference>
<dbReference type="GO" id="GO:0015450">
    <property type="term" value="F:protein-transporting ATPase activity"/>
    <property type="evidence" value="ECO:0007669"/>
    <property type="project" value="UniProtKB-UniRule"/>
</dbReference>
<dbReference type="AlphaFoldDB" id="A0AAE5AHN7"/>
<name>A0AAE5AHN7_9RICK</name>
<keyword evidence="7 9" id="KW-0811">Translocation</keyword>